<reference evidence="5 6" key="1">
    <citation type="journal article" date="2019" name="ACS Chem. Biol.">
        <title>Identification and Mobilization of a Cryptic Antibiotic Biosynthesis Gene Locus from a Human-Pathogenic Nocardia Isolate.</title>
        <authorList>
            <person name="Herisse M."/>
            <person name="Ishida K."/>
            <person name="Porter J.L."/>
            <person name="Howden B."/>
            <person name="Hertweck C."/>
            <person name="Stinear T.P."/>
            <person name="Pidot S.J."/>
        </authorList>
    </citation>
    <scope>NUCLEOTIDE SEQUENCE [LARGE SCALE GENOMIC DNA]</scope>
    <source>
        <strain evidence="5 6">AUSMDU00012717</strain>
    </source>
</reference>
<protein>
    <submittedName>
        <fullName evidence="5">DUF4349 domain-containing protein</fullName>
    </submittedName>
</protein>
<keyword evidence="2" id="KW-1133">Transmembrane helix</keyword>
<evidence type="ECO:0000313" key="5">
    <source>
        <dbReference type="EMBL" id="QIS09123.1"/>
    </source>
</evidence>
<dbReference type="EMBL" id="CP046172">
    <property type="protein sequence ID" value="QIS09123.1"/>
    <property type="molecule type" value="Genomic_DNA"/>
</dbReference>
<name>A0A6G9Y7U1_9NOCA</name>
<dbReference type="PROSITE" id="PS51257">
    <property type="entry name" value="PROKAR_LIPOPROTEIN"/>
    <property type="match status" value="1"/>
</dbReference>
<keyword evidence="2" id="KW-0472">Membrane</keyword>
<feature type="transmembrane region" description="Helical" evidence="2">
    <location>
        <begin position="256"/>
        <end position="277"/>
    </location>
</feature>
<evidence type="ECO:0000256" key="1">
    <source>
        <dbReference type="SAM" id="MobiDB-lite"/>
    </source>
</evidence>
<sequence length="326" mass="33996">MRRLTVIFVGISVMAALVACGSNTASDKPKSTVSGTFAPAAPAPGMLDQRSGPVGKNAPDVVTDRKEVITGTVDITAEHPIDAAQQIADRVRDAGGRVDSRTEQPGADDKPAQATLTVRVPADQTDKFITGLDGVGKVTKVSTNRDDVTMRWEDLDARIKALQASVDRLRGLIAGATNTADLIAAENALSGRQGELDSLTAQKKHLDDEIALSTLTIEITSKAKSSGADNFGDGIVSGWHSLVNWLKDAVVFTGKAIPWLGFLGVLAALVLAIVRGVRRWRGKSRSGQSAVEKPEVAKQAVPAGASETGEAGAADGSAGNDQTEQP</sequence>
<feature type="region of interest" description="Disordered" evidence="1">
    <location>
        <begin position="23"/>
        <end position="60"/>
    </location>
</feature>
<dbReference type="KEGG" id="nah:F5544_06060"/>
<keyword evidence="2" id="KW-0812">Transmembrane</keyword>
<dbReference type="Pfam" id="PF14257">
    <property type="entry name" value="DUF4349"/>
    <property type="match status" value="1"/>
</dbReference>
<dbReference type="InterPro" id="IPR025645">
    <property type="entry name" value="DUF4349"/>
</dbReference>
<accession>A0A6G9Y7U1</accession>
<proteinExistence type="predicted"/>
<feature type="chain" id="PRO_5039062227" evidence="3">
    <location>
        <begin position="26"/>
        <end position="326"/>
    </location>
</feature>
<feature type="compositionally biased region" description="Low complexity" evidence="1">
    <location>
        <begin position="303"/>
        <end position="319"/>
    </location>
</feature>
<organism evidence="5 6">
    <name type="scientific">Nocardia arthritidis</name>
    <dbReference type="NCBI Taxonomy" id="228602"/>
    <lineage>
        <taxon>Bacteria</taxon>
        <taxon>Bacillati</taxon>
        <taxon>Actinomycetota</taxon>
        <taxon>Actinomycetes</taxon>
        <taxon>Mycobacteriales</taxon>
        <taxon>Nocardiaceae</taxon>
        <taxon>Nocardia</taxon>
    </lineage>
</organism>
<dbReference type="Proteomes" id="UP000503540">
    <property type="component" value="Chromosome"/>
</dbReference>
<gene>
    <name evidence="5" type="ORF">F5544_06060</name>
</gene>
<keyword evidence="6" id="KW-1185">Reference proteome</keyword>
<keyword evidence="3" id="KW-0732">Signal</keyword>
<feature type="region of interest" description="Disordered" evidence="1">
    <location>
        <begin position="284"/>
        <end position="326"/>
    </location>
</feature>
<feature type="region of interest" description="Disordered" evidence="1">
    <location>
        <begin position="92"/>
        <end position="111"/>
    </location>
</feature>
<evidence type="ECO:0000256" key="3">
    <source>
        <dbReference type="SAM" id="SignalP"/>
    </source>
</evidence>
<evidence type="ECO:0000256" key="2">
    <source>
        <dbReference type="SAM" id="Phobius"/>
    </source>
</evidence>
<feature type="signal peptide" evidence="3">
    <location>
        <begin position="1"/>
        <end position="25"/>
    </location>
</feature>
<feature type="compositionally biased region" description="Polar residues" evidence="1">
    <location>
        <begin position="23"/>
        <end position="35"/>
    </location>
</feature>
<dbReference type="RefSeq" id="WP_238847111.1">
    <property type="nucleotide sequence ID" value="NZ_CP046172.1"/>
</dbReference>
<dbReference type="AlphaFoldDB" id="A0A6G9Y7U1"/>
<evidence type="ECO:0000313" key="6">
    <source>
        <dbReference type="Proteomes" id="UP000503540"/>
    </source>
</evidence>
<feature type="domain" description="DUF4349" evidence="4">
    <location>
        <begin position="65"/>
        <end position="270"/>
    </location>
</feature>
<evidence type="ECO:0000259" key="4">
    <source>
        <dbReference type="Pfam" id="PF14257"/>
    </source>
</evidence>